<keyword evidence="5" id="KW-0645">Protease</keyword>
<dbReference type="InterPro" id="IPR023346">
    <property type="entry name" value="Lysozyme-like_dom_sf"/>
</dbReference>
<dbReference type="SUPFAM" id="SSF53955">
    <property type="entry name" value="Lysozyme-like"/>
    <property type="match status" value="1"/>
</dbReference>
<evidence type="ECO:0000256" key="7">
    <source>
        <dbReference type="ARBA" id="ARBA00022679"/>
    </source>
</evidence>
<evidence type="ECO:0000313" key="16">
    <source>
        <dbReference type="Proteomes" id="UP000048926"/>
    </source>
</evidence>
<evidence type="ECO:0000256" key="11">
    <source>
        <dbReference type="ARBA" id="ARBA00049902"/>
    </source>
</evidence>
<dbReference type="InterPro" id="IPR009647">
    <property type="entry name" value="PBP_C"/>
</dbReference>
<evidence type="ECO:0000256" key="3">
    <source>
        <dbReference type="ARBA" id="ARBA00007739"/>
    </source>
</evidence>
<keyword evidence="7" id="KW-0808">Transferase</keyword>
<accession>A0A0M6Y750</accession>
<dbReference type="Gene3D" id="1.10.3810.10">
    <property type="entry name" value="Biosynthetic peptidoglycan transglycosylase-like"/>
    <property type="match status" value="1"/>
</dbReference>
<dbReference type="EC" id="2.4.99.28" evidence="10"/>
<dbReference type="InterPro" id="IPR036950">
    <property type="entry name" value="PBP_transglycosylase"/>
</dbReference>
<feature type="domain" description="Penicillin-binding C-terminal" evidence="14">
    <location>
        <begin position="617"/>
        <end position="705"/>
    </location>
</feature>
<keyword evidence="6" id="KW-0328">Glycosyltransferase</keyword>
<dbReference type="Pfam" id="PF00905">
    <property type="entry name" value="Transpeptidase"/>
    <property type="match status" value="1"/>
</dbReference>
<dbReference type="PANTHER" id="PTHR32282:SF15">
    <property type="entry name" value="PENICILLIN-BINDING PROTEIN 1C"/>
    <property type="match status" value="1"/>
</dbReference>
<evidence type="ECO:0000259" key="14">
    <source>
        <dbReference type="Pfam" id="PF06832"/>
    </source>
</evidence>
<evidence type="ECO:0000256" key="6">
    <source>
        <dbReference type="ARBA" id="ARBA00022676"/>
    </source>
</evidence>
<comment type="pathway">
    <text evidence="1">Cell wall biogenesis; peptidoglycan biosynthesis.</text>
</comment>
<dbReference type="NCBIfam" id="TIGR02073">
    <property type="entry name" value="PBP_1c"/>
    <property type="match status" value="1"/>
</dbReference>
<evidence type="ECO:0000256" key="5">
    <source>
        <dbReference type="ARBA" id="ARBA00022670"/>
    </source>
</evidence>
<dbReference type="GO" id="GO:0030288">
    <property type="term" value="C:outer membrane-bounded periplasmic space"/>
    <property type="evidence" value="ECO:0007669"/>
    <property type="project" value="TreeGrafter"/>
</dbReference>
<dbReference type="STRING" id="187304.B0E33_01990"/>
<dbReference type="SUPFAM" id="SSF56601">
    <property type="entry name" value="beta-lactamase/transpeptidase-like"/>
    <property type="match status" value="1"/>
</dbReference>
<dbReference type="InterPro" id="IPR012338">
    <property type="entry name" value="Beta-lactam/transpept-like"/>
</dbReference>
<evidence type="ECO:0000256" key="10">
    <source>
        <dbReference type="ARBA" id="ARBA00044770"/>
    </source>
</evidence>
<evidence type="ECO:0000259" key="12">
    <source>
        <dbReference type="Pfam" id="PF00905"/>
    </source>
</evidence>
<evidence type="ECO:0000256" key="9">
    <source>
        <dbReference type="ARBA" id="ARBA00023268"/>
    </source>
</evidence>
<evidence type="ECO:0000259" key="13">
    <source>
        <dbReference type="Pfam" id="PF00912"/>
    </source>
</evidence>
<dbReference type="Proteomes" id="UP000048926">
    <property type="component" value="Unassembled WGS sequence"/>
</dbReference>
<dbReference type="OrthoDB" id="9766909at2"/>
<evidence type="ECO:0000256" key="1">
    <source>
        <dbReference type="ARBA" id="ARBA00004752"/>
    </source>
</evidence>
<comment type="similarity">
    <text evidence="3">In the N-terminal section; belongs to the glycosyltransferase 51 family.</text>
</comment>
<dbReference type="InterPro" id="IPR050396">
    <property type="entry name" value="Glycosyltr_51/Transpeptidase"/>
</dbReference>
<dbReference type="PANTHER" id="PTHR32282">
    <property type="entry name" value="BINDING PROTEIN TRANSPEPTIDASE, PUTATIVE-RELATED"/>
    <property type="match status" value="1"/>
</dbReference>
<protein>
    <recommendedName>
        <fullName evidence="10">peptidoglycan glycosyltransferase</fullName>
        <ecNumber evidence="10">2.4.99.28</ecNumber>
    </recommendedName>
</protein>
<dbReference type="InterPro" id="IPR011815">
    <property type="entry name" value="PBP_1c"/>
</dbReference>
<feature type="domain" description="Penicillin-binding protein transpeptidase" evidence="12">
    <location>
        <begin position="315"/>
        <end position="548"/>
    </location>
</feature>
<dbReference type="InterPro" id="IPR001460">
    <property type="entry name" value="PCN-bd_Tpept"/>
</dbReference>
<comment type="catalytic activity">
    <reaction evidence="11">
        <text>[GlcNAc-(1-&gt;4)-Mur2Ac(oyl-L-Ala-gamma-D-Glu-L-Lys-D-Ala-D-Ala)](n)-di-trans,octa-cis-undecaprenyl diphosphate + beta-D-GlcNAc-(1-&gt;4)-Mur2Ac(oyl-L-Ala-gamma-D-Glu-L-Lys-D-Ala-D-Ala)-di-trans,octa-cis-undecaprenyl diphosphate = [GlcNAc-(1-&gt;4)-Mur2Ac(oyl-L-Ala-gamma-D-Glu-L-Lys-D-Ala-D-Ala)](n+1)-di-trans,octa-cis-undecaprenyl diphosphate + di-trans,octa-cis-undecaprenyl diphosphate + H(+)</text>
        <dbReference type="Rhea" id="RHEA:23708"/>
        <dbReference type="Rhea" id="RHEA-COMP:9602"/>
        <dbReference type="Rhea" id="RHEA-COMP:9603"/>
        <dbReference type="ChEBI" id="CHEBI:15378"/>
        <dbReference type="ChEBI" id="CHEBI:58405"/>
        <dbReference type="ChEBI" id="CHEBI:60033"/>
        <dbReference type="ChEBI" id="CHEBI:78435"/>
        <dbReference type="EC" id="2.4.99.28"/>
    </reaction>
</comment>
<keyword evidence="4" id="KW-0121">Carboxypeptidase</keyword>
<evidence type="ECO:0000256" key="8">
    <source>
        <dbReference type="ARBA" id="ARBA00022801"/>
    </source>
</evidence>
<dbReference type="GO" id="GO:0008658">
    <property type="term" value="F:penicillin binding"/>
    <property type="evidence" value="ECO:0007669"/>
    <property type="project" value="InterPro"/>
</dbReference>
<gene>
    <name evidence="15" type="primary">pbpF</name>
    <name evidence="15" type="ORF">LAL4801_04380</name>
</gene>
<dbReference type="Pfam" id="PF06832">
    <property type="entry name" value="BiPBP_C"/>
    <property type="match status" value="1"/>
</dbReference>
<dbReference type="GO" id="GO:0006508">
    <property type="term" value="P:proteolysis"/>
    <property type="evidence" value="ECO:0007669"/>
    <property type="project" value="UniProtKB-KW"/>
</dbReference>
<feature type="domain" description="Glycosyl transferase family 51" evidence="13">
    <location>
        <begin position="66"/>
        <end position="238"/>
    </location>
</feature>
<dbReference type="AlphaFoldDB" id="A0A0M6Y750"/>
<dbReference type="Pfam" id="PF00912">
    <property type="entry name" value="Transgly"/>
    <property type="match status" value="1"/>
</dbReference>
<keyword evidence="8" id="KW-0378">Hydrolase</keyword>
<proteinExistence type="inferred from homology"/>
<evidence type="ECO:0000313" key="15">
    <source>
        <dbReference type="EMBL" id="CTQ45925.1"/>
    </source>
</evidence>
<reference evidence="16" key="1">
    <citation type="submission" date="2015-07" db="EMBL/GenBank/DDBJ databases">
        <authorList>
            <person name="Rodrigo-Torres Lidia"/>
            <person name="Arahal R.David."/>
        </authorList>
    </citation>
    <scope>NUCLEOTIDE SEQUENCE [LARGE SCALE GENOMIC DNA]</scope>
    <source>
        <strain evidence="16">CECT 4801</strain>
    </source>
</reference>
<name>A0A0M6Y750_9HYPH</name>
<keyword evidence="9" id="KW-0511">Multifunctional enzyme</keyword>
<dbReference type="UniPathway" id="UPA00219"/>
<evidence type="ECO:0000256" key="4">
    <source>
        <dbReference type="ARBA" id="ARBA00022645"/>
    </source>
</evidence>
<dbReference type="EMBL" id="CXST01000002">
    <property type="protein sequence ID" value="CTQ45925.1"/>
    <property type="molecule type" value="Genomic_DNA"/>
</dbReference>
<evidence type="ECO:0000256" key="2">
    <source>
        <dbReference type="ARBA" id="ARBA00007090"/>
    </source>
</evidence>
<dbReference type="GO" id="GO:0009252">
    <property type="term" value="P:peptidoglycan biosynthetic process"/>
    <property type="evidence" value="ECO:0007669"/>
    <property type="project" value="UniProtKB-UniPathway"/>
</dbReference>
<dbReference type="Gene3D" id="3.40.710.10">
    <property type="entry name" value="DD-peptidase/beta-lactamase superfamily"/>
    <property type="match status" value="1"/>
</dbReference>
<dbReference type="GO" id="GO:0004180">
    <property type="term" value="F:carboxypeptidase activity"/>
    <property type="evidence" value="ECO:0007669"/>
    <property type="project" value="UniProtKB-KW"/>
</dbReference>
<organism evidence="15 16">
    <name type="scientific">Roseibium aggregatum</name>
    <dbReference type="NCBI Taxonomy" id="187304"/>
    <lineage>
        <taxon>Bacteria</taxon>
        <taxon>Pseudomonadati</taxon>
        <taxon>Pseudomonadota</taxon>
        <taxon>Alphaproteobacteria</taxon>
        <taxon>Hyphomicrobiales</taxon>
        <taxon>Stappiaceae</taxon>
        <taxon>Roseibium</taxon>
    </lineage>
</organism>
<dbReference type="GO" id="GO:0008955">
    <property type="term" value="F:peptidoglycan glycosyltransferase activity"/>
    <property type="evidence" value="ECO:0007669"/>
    <property type="project" value="UniProtKB-EC"/>
</dbReference>
<dbReference type="InterPro" id="IPR001264">
    <property type="entry name" value="Glyco_trans_51"/>
</dbReference>
<keyword evidence="16" id="KW-1185">Reference proteome</keyword>
<comment type="similarity">
    <text evidence="2">In the C-terminal section; belongs to the transpeptidase family.</text>
</comment>
<sequence length="709" mass="76790">MKTLARRNWLMIRRWFAAAGLGAAALSVCLITKVGHDYASLSAPPRVGDLPLSVVVLDRNDRLLRAFTSQDDKWRLPVELPEIDPLYFRMLLAFEDKRFYEHGGFDALALARSALQSLRNGRIVSGGSTLTMQVARLLEEQPTKSLERKYEQLLRAVQLEAEFSKEDILRLYALRAPFGGNLEGVRAASLTWFGKEPGRLTPAEAALLVALPQSPEARRPDRFPEQARKARNRVLRRAVVAGVLGKEDAASAANEPVRTIRYAMPILAPHESRQARADAPLLPVHRLTIDLELQRAIESLARRKSETMPSPVSLAILVADHQSGEILASVGAPNLLDTRRQGHVDMTRATRSPGSTLKPFIYGLAFEEGVGLPESFIEDRATNIGGYQPTNFDQSYQGTVTLREALQLSLNTPAVKLLEAVGPARLIARLKRAGANPVMEKGIAPGLAISLGGLGMTLRDLTQAYAAMARGGEPVALSVCRKDCEEGTSPVSSARVLSEKASWMVGDILSGLPQPQSAETHHVAYKTGTAYGYRDAWAVGYDGRHVVAIWSGRPDGTPVPGATGASVAVPILFEAFQILGPDRVPLPDGPAEAMSVAGQQVPEPLRFARLPQNRGTVRTGDTLQISYPPDGAELDLGFARDSSLEQSAQPLVVKFKGGAGPFSFLVNGRPLHTGQRERQLVWQPDTPGFADVTVLDANGNSAGITVLLR</sequence>